<dbReference type="RefSeq" id="WP_192147516.1">
    <property type="nucleotide sequence ID" value="NZ_JACYXI010000003.1"/>
</dbReference>
<dbReference type="InterPro" id="IPR012338">
    <property type="entry name" value="Beta-lactam/transpept-like"/>
</dbReference>
<dbReference type="Proteomes" id="UP000632063">
    <property type="component" value="Unassembled WGS sequence"/>
</dbReference>
<evidence type="ECO:0000256" key="1">
    <source>
        <dbReference type="ARBA" id="ARBA00001526"/>
    </source>
</evidence>
<comment type="caution">
    <text evidence="4">The sequence shown here is derived from an EMBL/GenBank/DDBJ whole genome shotgun (WGS) entry which is preliminary data.</text>
</comment>
<keyword evidence="4" id="KW-0378">Hydrolase</keyword>
<comment type="catalytic activity">
    <reaction evidence="1">
        <text>a beta-lactam + H2O = a substituted beta-amino acid</text>
        <dbReference type="Rhea" id="RHEA:20401"/>
        <dbReference type="ChEBI" id="CHEBI:15377"/>
        <dbReference type="ChEBI" id="CHEBI:35627"/>
        <dbReference type="ChEBI" id="CHEBI:140347"/>
        <dbReference type="EC" id="3.5.2.6"/>
    </reaction>
</comment>
<name>A0ABR9CKY2_9HYPH</name>
<dbReference type="SUPFAM" id="SSF56601">
    <property type="entry name" value="beta-lactamase/transpeptidase-like"/>
    <property type="match status" value="1"/>
</dbReference>
<evidence type="ECO:0000256" key="2">
    <source>
        <dbReference type="SAM" id="SignalP"/>
    </source>
</evidence>
<evidence type="ECO:0000313" key="5">
    <source>
        <dbReference type="Proteomes" id="UP000632063"/>
    </source>
</evidence>
<evidence type="ECO:0000313" key="4">
    <source>
        <dbReference type="EMBL" id="MBD8891388.1"/>
    </source>
</evidence>
<protein>
    <submittedName>
        <fullName evidence="4">Serine hydrolase</fullName>
    </submittedName>
</protein>
<dbReference type="InterPro" id="IPR045155">
    <property type="entry name" value="Beta-lactam_cat"/>
</dbReference>
<feature type="domain" description="Beta-lactamase class A catalytic" evidence="3">
    <location>
        <begin position="140"/>
        <end position="239"/>
    </location>
</feature>
<reference evidence="5" key="1">
    <citation type="submission" date="2020-09" db="EMBL/GenBank/DDBJ databases">
        <title>The genome sequence of strain Labrenzia suaedae 4C16A.</title>
        <authorList>
            <person name="Liu Y."/>
        </authorList>
    </citation>
    <scope>NUCLEOTIDE SEQUENCE [LARGE SCALE GENOMIC DNA]</scope>
    <source>
        <strain evidence="5">4C16A</strain>
    </source>
</reference>
<keyword evidence="5" id="KW-1185">Reference proteome</keyword>
<proteinExistence type="predicted"/>
<feature type="signal peptide" evidence="2">
    <location>
        <begin position="1"/>
        <end position="20"/>
    </location>
</feature>
<reference evidence="4 5" key="2">
    <citation type="journal article" date="2021" name="Int. J. Syst. Evol. Microbiol.">
        <title>Roseibium litorale sp. nov., isolated from a tidal flat sediment and proposal for the reclassification of Labrenzia polysiphoniae as Roseibium polysiphoniae comb. nov.</title>
        <authorList>
            <person name="Liu Y."/>
            <person name="Pei T."/>
            <person name="Du J."/>
            <person name="Chao M."/>
            <person name="Deng M.R."/>
            <person name="Zhu H."/>
        </authorList>
    </citation>
    <scope>NUCLEOTIDE SEQUENCE [LARGE SCALE GENOMIC DNA]</scope>
    <source>
        <strain evidence="4 5">4C16A</strain>
    </source>
</reference>
<gene>
    <name evidence="4" type="ORF">IG616_07515</name>
</gene>
<dbReference type="InterPro" id="IPR000871">
    <property type="entry name" value="Beta-lactam_class-A"/>
</dbReference>
<organism evidence="4 5">
    <name type="scientific">Roseibium litorale</name>
    <dbReference type="NCBI Taxonomy" id="2803841"/>
    <lineage>
        <taxon>Bacteria</taxon>
        <taxon>Pseudomonadati</taxon>
        <taxon>Pseudomonadota</taxon>
        <taxon>Alphaproteobacteria</taxon>
        <taxon>Hyphomicrobiales</taxon>
        <taxon>Stappiaceae</taxon>
        <taxon>Roseibium</taxon>
    </lineage>
</organism>
<dbReference type="EMBL" id="JACYXI010000003">
    <property type="protein sequence ID" value="MBD8891388.1"/>
    <property type="molecule type" value="Genomic_DNA"/>
</dbReference>
<accession>A0ABR9CKY2</accession>
<dbReference type="Pfam" id="PF13354">
    <property type="entry name" value="Beta-lactamase2"/>
    <property type="match status" value="1"/>
</dbReference>
<dbReference type="PANTHER" id="PTHR35333">
    <property type="entry name" value="BETA-LACTAMASE"/>
    <property type="match status" value="1"/>
</dbReference>
<dbReference type="Gene3D" id="3.40.710.10">
    <property type="entry name" value="DD-peptidase/beta-lactamase superfamily"/>
    <property type="match status" value="1"/>
</dbReference>
<keyword evidence="2" id="KW-0732">Signal</keyword>
<dbReference type="PANTHER" id="PTHR35333:SF5">
    <property type="entry name" value="CONSERVED LIPOPROTEIN LPQF-RELATED"/>
    <property type="match status" value="1"/>
</dbReference>
<dbReference type="GO" id="GO:0016787">
    <property type="term" value="F:hydrolase activity"/>
    <property type="evidence" value="ECO:0007669"/>
    <property type="project" value="UniProtKB-KW"/>
</dbReference>
<sequence>MQRIFAAVLGTFLLLSPAQAADDQVKSPGSELLMEAWNTGAADASAFSTEFLRAVPHDKLKAIIEKLEKTYGKAEEITGAGGEGRYRISTSSYTIEVQLALNTAGKINSLQVKQIASRDSLDDLLRDLPDLAENASYVLLKNGEQVSNYREDRKLAVGSAFKLFVLQALKESIEAGKLDWNTVLTLEPGQLSLPSGIMQDWPAGQQVTVQTAAVLMMSQSDNTATDLLMDHIAQDRLEETSGQVPFLTTRQFFQLKASTSLASTYVTAPLDRKREILSGLADLPLPDGIRVMPSYQEGIEWYASASSLCSTIDRVKDLPAIQVNPGNLNKQDWKSIAFKGGNEPGVLNLTYALTAHDGTQWCFSSTWNSTSALAQDKILTAVNGILQKLHDAQ</sequence>
<evidence type="ECO:0000259" key="3">
    <source>
        <dbReference type="Pfam" id="PF13354"/>
    </source>
</evidence>
<feature type="chain" id="PRO_5045321836" evidence="2">
    <location>
        <begin position="21"/>
        <end position="393"/>
    </location>
</feature>